<keyword evidence="4" id="KW-0121">Carboxypeptidase</keyword>
<accession>A0A2H9VMB6</accession>
<keyword evidence="5" id="KW-1185">Reference proteome</keyword>
<comment type="similarity">
    <text evidence="1">Belongs to the peptidase S13 family.</text>
</comment>
<dbReference type="InterPro" id="IPR012338">
    <property type="entry name" value="Beta-lactam/transpept-like"/>
</dbReference>
<organism evidence="4 5">
    <name type="scientific">Mucilaginibacter auburnensis</name>
    <dbReference type="NCBI Taxonomy" id="1457233"/>
    <lineage>
        <taxon>Bacteria</taxon>
        <taxon>Pseudomonadati</taxon>
        <taxon>Bacteroidota</taxon>
        <taxon>Sphingobacteriia</taxon>
        <taxon>Sphingobacteriales</taxon>
        <taxon>Sphingobacteriaceae</taxon>
        <taxon>Mucilaginibacter</taxon>
    </lineage>
</organism>
<comment type="caution">
    <text evidence="4">The sequence shown here is derived from an EMBL/GenBank/DDBJ whole genome shotgun (WGS) entry which is preliminary data.</text>
</comment>
<name>A0A2H9VMB6_9SPHI</name>
<keyword evidence="4" id="KW-0645">Protease</keyword>
<evidence type="ECO:0000256" key="2">
    <source>
        <dbReference type="ARBA" id="ARBA00022801"/>
    </source>
</evidence>
<dbReference type="NCBIfam" id="TIGR00666">
    <property type="entry name" value="PBP4"/>
    <property type="match status" value="1"/>
</dbReference>
<dbReference type="OrthoDB" id="9802627at2"/>
<dbReference type="Gene3D" id="3.40.710.10">
    <property type="entry name" value="DD-peptidase/beta-lactamase superfamily"/>
    <property type="match status" value="2"/>
</dbReference>
<evidence type="ECO:0000313" key="5">
    <source>
        <dbReference type="Proteomes" id="UP000242687"/>
    </source>
</evidence>
<proteinExistence type="inferred from homology"/>
<keyword evidence="2" id="KW-0378">Hydrolase</keyword>
<dbReference type="PRINTS" id="PR00922">
    <property type="entry name" value="DADACBPTASE3"/>
</dbReference>
<dbReference type="PROSITE" id="PS51257">
    <property type="entry name" value="PROKAR_LIPOPROTEIN"/>
    <property type="match status" value="1"/>
</dbReference>
<dbReference type="AlphaFoldDB" id="A0A2H9VMB6"/>
<feature type="chain" id="PRO_5014110929" evidence="3">
    <location>
        <begin position="22"/>
        <end position="472"/>
    </location>
</feature>
<dbReference type="PANTHER" id="PTHR30023:SF0">
    <property type="entry name" value="PENICILLIN-SENSITIVE CARBOXYPEPTIDASE A"/>
    <property type="match status" value="1"/>
</dbReference>
<protein>
    <submittedName>
        <fullName evidence="4">D-alanyl-D-alanine carboxypeptidase/D-alanyl-D-alanine-endopeptidase (Penicillin-binding protein 4)</fullName>
    </submittedName>
</protein>
<gene>
    <name evidence="4" type="ORF">CLV57_2615</name>
</gene>
<dbReference type="SUPFAM" id="SSF56601">
    <property type="entry name" value="beta-lactamase/transpeptidase-like"/>
    <property type="match status" value="1"/>
</dbReference>
<feature type="signal peptide" evidence="3">
    <location>
        <begin position="1"/>
        <end position="21"/>
    </location>
</feature>
<evidence type="ECO:0000256" key="1">
    <source>
        <dbReference type="ARBA" id="ARBA00006096"/>
    </source>
</evidence>
<evidence type="ECO:0000256" key="3">
    <source>
        <dbReference type="SAM" id="SignalP"/>
    </source>
</evidence>
<dbReference type="Pfam" id="PF02113">
    <property type="entry name" value="Peptidase_S13"/>
    <property type="match status" value="1"/>
</dbReference>
<dbReference type="InterPro" id="IPR000667">
    <property type="entry name" value="Peptidase_S13"/>
</dbReference>
<dbReference type="GO" id="GO:0000270">
    <property type="term" value="P:peptidoglycan metabolic process"/>
    <property type="evidence" value="ECO:0007669"/>
    <property type="project" value="TreeGrafter"/>
</dbReference>
<dbReference type="EMBL" id="PGFJ01000002">
    <property type="protein sequence ID" value="PJJ79481.1"/>
    <property type="molecule type" value="Genomic_DNA"/>
</dbReference>
<evidence type="ECO:0000313" key="4">
    <source>
        <dbReference type="EMBL" id="PJJ79481.1"/>
    </source>
</evidence>
<sequence length="472" mass="50994">MEKKRLAALSLFLLFGCAALGQSSLQQEISSAFNKLQADAQVKYGTVSLTVLDAQTGEQIFAGNANAGMAPGSTMKTVTTITAYNLLGSSFTYQTPFGYAGTITNGTLDGDIIIKGSGDPTLGSWRYDNTKTTNILNQLVATIKKAGITRINGRIIGDDSLYDTQAIPDGWIWQDMGTYYGAGVNALCWHENQFDINLRTGAVGAPVSITGSTPAMPYLNFKSELTTGAAGTGDQAYPYLPAGLSNVMYLRGTYATDKAEKSVATAIPDPAFDLAYRIADTLKRAGITVNGAPESSLTLTAKNQPVRRISNTLLNITSPTLGQIVYWTNRKSVNLYAEELLKAIAFKAGKTASTNNGVEVLKNYWKTRGFDPNAMDVADGSGLSPANRITSATIAGIMQSTRKETWYKEFYESLPIYNDMHMKSGSIYHVLAYTGFVTNNGRELCFSIMVNNYNGSTSGIKTKMFRVLDVLK</sequence>
<dbReference type="Gene3D" id="3.50.80.20">
    <property type="entry name" value="D-Ala-D-Ala carboxypeptidase C, peptidase S13"/>
    <property type="match status" value="1"/>
</dbReference>
<dbReference type="GO" id="GO:0006508">
    <property type="term" value="P:proteolysis"/>
    <property type="evidence" value="ECO:0007669"/>
    <property type="project" value="InterPro"/>
</dbReference>
<dbReference type="GO" id="GO:0004185">
    <property type="term" value="F:serine-type carboxypeptidase activity"/>
    <property type="evidence" value="ECO:0007669"/>
    <property type="project" value="InterPro"/>
</dbReference>
<keyword evidence="3" id="KW-0732">Signal</keyword>
<dbReference type="RefSeq" id="WP_100341816.1">
    <property type="nucleotide sequence ID" value="NZ_PGFJ01000002.1"/>
</dbReference>
<dbReference type="Proteomes" id="UP000242687">
    <property type="component" value="Unassembled WGS sequence"/>
</dbReference>
<dbReference type="PANTHER" id="PTHR30023">
    <property type="entry name" value="D-ALANYL-D-ALANINE CARBOXYPEPTIDASE"/>
    <property type="match status" value="1"/>
</dbReference>
<reference evidence="4 5" key="1">
    <citation type="submission" date="2017-11" db="EMBL/GenBank/DDBJ databases">
        <title>Genomic Encyclopedia of Archaeal and Bacterial Type Strains, Phase II (KMG-II): From Individual Species to Whole Genera.</title>
        <authorList>
            <person name="Goeker M."/>
        </authorList>
    </citation>
    <scope>NUCLEOTIDE SEQUENCE [LARGE SCALE GENOMIC DNA]</scope>
    <source>
        <strain evidence="4 5">DSM 28175</strain>
    </source>
</reference>